<proteinExistence type="inferred from homology"/>
<keyword evidence="2" id="KW-0963">Cytoplasm</keyword>
<dbReference type="Proteomes" id="UP000017170">
    <property type="component" value="Unassembled WGS sequence"/>
</dbReference>
<keyword evidence="7" id="KW-1133">Transmembrane helix</keyword>
<organism evidence="8 9">
    <name type="scientific">Alkalihalophilus marmarensis DSM 21297</name>
    <dbReference type="NCBI Taxonomy" id="1188261"/>
    <lineage>
        <taxon>Bacteria</taxon>
        <taxon>Bacillati</taxon>
        <taxon>Bacillota</taxon>
        <taxon>Bacilli</taxon>
        <taxon>Bacillales</taxon>
        <taxon>Bacillaceae</taxon>
        <taxon>Alkalihalophilus</taxon>
    </lineage>
</organism>
<evidence type="ECO:0000256" key="7">
    <source>
        <dbReference type="SAM" id="Phobius"/>
    </source>
</evidence>
<dbReference type="InterPro" id="IPR029045">
    <property type="entry name" value="ClpP/crotonase-like_dom_sf"/>
</dbReference>
<dbReference type="PRINTS" id="PR00127">
    <property type="entry name" value="CLPPROTEASEP"/>
</dbReference>
<dbReference type="GO" id="GO:0051117">
    <property type="term" value="F:ATPase binding"/>
    <property type="evidence" value="ECO:0007669"/>
    <property type="project" value="TreeGrafter"/>
</dbReference>
<evidence type="ECO:0000256" key="5">
    <source>
        <dbReference type="ARBA" id="ARBA00022825"/>
    </source>
</evidence>
<keyword evidence="5" id="KW-0720">Serine protease</keyword>
<protein>
    <recommendedName>
        <fullName evidence="6">ATP-dependent Clp protease proteolytic subunit</fullName>
    </recommendedName>
</protein>
<keyword evidence="7" id="KW-0812">Transmembrane</keyword>
<comment type="similarity">
    <text evidence="1 6">Belongs to the peptidase S14 family.</text>
</comment>
<name>U6SN30_9BACI</name>
<dbReference type="RefSeq" id="WP_022628462.1">
    <property type="nucleotide sequence ID" value="NZ_ATAE01000031.1"/>
</dbReference>
<dbReference type="GO" id="GO:0009368">
    <property type="term" value="C:endopeptidase Clp complex"/>
    <property type="evidence" value="ECO:0007669"/>
    <property type="project" value="TreeGrafter"/>
</dbReference>
<dbReference type="NCBIfam" id="NF045542">
    <property type="entry name" value="Clp_rel_HeadMat"/>
    <property type="match status" value="1"/>
</dbReference>
<evidence type="ECO:0000313" key="9">
    <source>
        <dbReference type="Proteomes" id="UP000017170"/>
    </source>
</evidence>
<dbReference type="GO" id="GO:0004176">
    <property type="term" value="F:ATP-dependent peptidase activity"/>
    <property type="evidence" value="ECO:0007669"/>
    <property type="project" value="InterPro"/>
</dbReference>
<dbReference type="AlphaFoldDB" id="U6SN30"/>
<dbReference type="GO" id="GO:0004252">
    <property type="term" value="F:serine-type endopeptidase activity"/>
    <property type="evidence" value="ECO:0007669"/>
    <property type="project" value="InterPro"/>
</dbReference>
<evidence type="ECO:0000313" key="8">
    <source>
        <dbReference type="EMBL" id="ERN52792.1"/>
    </source>
</evidence>
<evidence type="ECO:0000256" key="4">
    <source>
        <dbReference type="ARBA" id="ARBA00022801"/>
    </source>
</evidence>
<dbReference type="PANTHER" id="PTHR10381:SF70">
    <property type="entry name" value="ATP-DEPENDENT CLP PROTEASE PROTEOLYTIC SUBUNIT"/>
    <property type="match status" value="1"/>
</dbReference>
<dbReference type="CDD" id="cd07016">
    <property type="entry name" value="S14_ClpP_1"/>
    <property type="match status" value="1"/>
</dbReference>
<keyword evidence="3" id="KW-0645">Protease</keyword>
<comment type="caution">
    <text evidence="8">The sequence shown here is derived from an EMBL/GenBank/DDBJ whole genome shotgun (WGS) entry which is preliminary data.</text>
</comment>
<evidence type="ECO:0000256" key="6">
    <source>
        <dbReference type="RuleBase" id="RU003567"/>
    </source>
</evidence>
<dbReference type="Gene3D" id="3.90.226.10">
    <property type="entry name" value="2-enoyl-CoA Hydratase, Chain A, domain 1"/>
    <property type="match status" value="1"/>
</dbReference>
<dbReference type="EMBL" id="ATAE01000031">
    <property type="protein sequence ID" value="ERN52792.1"/>
    <property type="molecule type" value="Genomic_DNA"/>
</dbReference>
<keyword evidence="9" id="KW-1185">Reference proteome</keyword>
<dbReference type="SUPFAM" id="SSF52096">
    <property type="entry name" value="ClpP/crotonase"/>
    <property type="match status" value="1"/>
</dbReference>
<accession>U6SN30</accession>
<dbReference type="PANTHER" id="PTHR10381">
    <property type="entry name" value="ATP-DEPENDENT CLP PROTEASE PROTEOLYTIC SUBUNIT"/>
    <property type="match status" value="1"/>
</dbReference>
<dbReference type="InterPro" id="IPR023562">
    <property type="entry name" value="ClpP/TepA"/>
</dbReference>
<gene>
    <name evidence="8" type="ORF">A33I_14155</name>
</gene>
<dbReference type="GO" id="GO:0006515">
    <property type="term" value="P:protein quality control for misfolded or incompletely synthesized proteins"/>
    <property type="evidence" value="ECO:0007669"/>
    <property type="project" value="TreeGrafter"/>
</dbReference>
<feature type="transmembrane region" description="Helical" evidence="7">
    <location>
        <begin position="103"/>
        <end position="120"/>
    </location>
</feature>
<keyword evidence="7" id="KW-0472">Membrane</keyword>
<sequence>MNKTKHYPIYMSALPTPKKQHQLMTVKNLTSKSADLYIYGEIVDNTDWKWDESDVMPEDVLNALNQVNELDELNIYVNSPGGSVFAGLAIYNMLSRNKAKKKVYIDGVAASIASVIALAGDEVYMPSNAFLMIHNPWTLAIGNARDLRKVADDLDQIAKGALAVYKDNLVEGVEEATIQTMLDNETWLNAEEAAKYFRLNIVESKNYAASAKDYLKHYAKTPKPLLEEPEPTVTPFNKIKFQNELDLLTL</sequence>
<reference evidence="8 9" key="1">
    <citation type="journal article" date="2013" name="Genome Announc.">
        <title>Genome Sequence of the Extreme Obligate Alkaliphile Bacillus marmarensis Strain DSM 21297.</title>
        <authorList>
            <person name="Wernick D.G."/>
            <person name="Choi K.Y."/>
            <person name="Tat C.A."/>
            <person name="Lafontaine Rivera J.G."/>
            <person name="Liao J.C."/>
        </authorList>
    </citation>
    <scope>NUCLEOTIDE SEQUENCE [LARGE SCALE GENOMIC DNA]</scope>
    <source>
        <strain evidence="8 9">DSM 21297</strain>
    </source>
</reference>
<dbReference type="Pfam" id="PF00574">
    <property type="entry name" value="CLP_protease"/>
    <property type="match status" value="1"/>
</dbReference>
<keyword evidence="4" id="KW-0378">Hydrolase</keyword>
<dbReference type="PATRIC" id="fig|1188261.3.peg.2258"/>
<evidence type="ECO:0000256" key="3">
    <source>
        <dbReference type="ARBA" id="ARBA00022670"/>
    </source>
</evidence>
<evidence type="ECO:0000256" key="2">
    <source>
        <dbReference type="ARBA" id="ARBA00022490"/>
    </source>
</evidence>
<evidence type="ECO:0000256" key="1">
    <source>
        <dbReference type="ARBA" id="ARBA00007039"/>
    </source>
</evidence>
<dbReference type="InterPro" id="IPR001907">
    <property type="entry name" value="ClpP"/>
</dbReference>